<evidence type="ECO:0000256" key="1">
    <source>
        <dbReference type="SAM" id="Phobius"/>
    </source>
</evidence>
<protein>
    <submittedName>
        <fullName evidence="2">Uncharacterized protein</fullName>
    </submittedName>
</protein>
<sequence>MRQTILSIALEVIPESAEKLSLIIEKLKRDEENPGQGMAQSYEGLKAGVPLLHFMSMSVFFSADYDPVFFIEANFDGEPGPFWAQIEARLGPYLRPMLRCCKRPGDSDGPLYDAVTADQSRYPIAPYLERRTLTPSAFHQGNRGLARDRILQEGELFLATQAEFAATDAASASPYRGVSAQQIHQKLRAAMLPQFSWLGTSAPVRVSWAGRIKDMARLLVFVLVALFCLSIPGMAFALITPPLRFYGLLAVAIAVVGVWLWRIREPLTGKGAPAPSGGLTPKSLSTQNKVTSLAHPAGLAFWVLVMLGLYLVVATCTSALVAVPVTGLHFSALWWPTFGIVKLGLVSVGFTILAIVLWLRLLERRDSSQDAPPVDQRELRKMTHREDWIPQNHMGSIVLVKPGVLRMALFRAGHLGLGLIIRVVATDGYLGSMRTIHFAHWAFLNNGSRLVFFSNFDHGWDSYLDDFIEKAHGGLTLSWGSGVGFPPTRFLVLDGASHGRQFKAWARHSMAVSRFWFSAYKDLTVDQIERNTRIADGLRQTSLKPEEAMAWALDL</sequence>
<dbReference type="RefSeq" id="WP_129590930.1">
    <property type="nucleotide sequence ID" value="NZ_FMAI01000014.1"/>
</dbReference>
<keyword evidence="1" id="KW-1133">Transmembrane helix</keyword>
<keyword evidence="1" id="KW-0472">Membrane</keyword>
<gene>
    <name evidence="2" type="ORF">GA0061098_1014201</name>
</gene>
<name>A0A1C3XEJ9_9BRAD</name>
<dbReference type="EMBL" id="FMAI01000014">
    <property type="protein sequence ID" value="SCB50668.1"/>
    <property type="molecule type" value="Genomic_DNA"/>
</dbReference>
<feature type="transmembrane region" description="Helical" evidence="1">
    <location>
        <begin position="333"/>
        <end position="359"/>
    </location>
</feature>
<feature type="transmembrane region" description="Helical" evidence="1">
    <location>
        <begin position="218"/>
        <end position="239"/>
    </location>
</feature>
<accession>A0A1C3XEJ9</accession>
<feature type="transmembrane region" description="Helical" evidence="1">
    <location>
        <begin position="299"/>
        <end position="321"/>
    </location>
</feature>
<keyword evidence="1" id="KW-0812">Transmembrane</keyword>
<evidence type="ECO:0000313" key="3">
    <source>
        <dbReference type="Proteomes" id="UP000199184"/>
    </source>
</evidence>
<evidence type="ECO:0000313" key="2">
    <source>
        <dbReference type="EMBL" id="SCB50668.1"/>
    </source>
</evidence>
<proteinExistence type="predicted"/>
<dbReference type="Proteomes" id="UP000199184">
    <property type="component" value="Unassembled WGS sequence"/>
</dbReference>
<keyword evidence="3" id="KW-1185">Reference proteome</keyword>
<organism evidence="2 3">
    <name type="scientific">Bradyrhizobium shewense</name>
    <dbReference type="NCBI Taxonomy" id="1761772"/>
    <lineage>
        <taxon>Bacteria</taxon>
        <taxon>Pseudomonadati</taxon>
        <taxon>Pseudomonadota</taxon>
        <taxon>Alphaproteobacteria</taxon>
        <taxon>Hyphomicrobiales</taxon>
        <taxon>Nitrobacteraceae</taxon>
        <taxon>Bradyrhizobium</taxon>
    </lineage>
</organism>
<feature type="transmembrane region" description="Helical" evidence="1">
    <location>
        <begin position="245"/>
        <end position="261"/>
    </location>
</feature>
<dbReference type="AlphaFoldDB" id="A0A1C3XEJ9"/>
<reference evidence="3" key="1">
    <citation type="submission" date="2016-08" db="EMBL/GenBank/DDBJ databases">
        <authorList>
            <person name="Varghese N."/>
            <person name="Submissions Spin"/>
        </authorList>
    </citation>
    <scope>NUCLEOTIDE SEQUENCE [LARGE SCALE GENOMIC DNA]</scope>
    <source>
        <strain evidence="3">ERR11</strain>
    </source>
</reference>